<dbReference type="InterPro" id="IPR000671">
    <property type="entry name" value="Peptidase_A31"/>
</dbReference>
<evidence type="ECO:0000313" key="2">
    <source>
        <dbReference type="Proteomes" id="UP001208689"/>
    </source>
</evidence>
<proteinExistence type="predicted"/>
<accession>A0ABY6HP97</accession>
<dbReference type="PANTHER" id="PTHR30302:SF4">
    <property type="entry name" value="HYDROGENASE 3 MATURATION PROTEASE"/>
    <property type="match status" value="1"/>
</dbReference>
<gene>
    <name evidence="1" type="ORF">NEF87_001630</name>
</gene>
<dbReference type="NCBIfam" id="TIGR00072">
    <property type="entry name" value="hydrog_prot"/>
    <property type="match status" value="1"/>
</dbReference>
<dbReference type="Gene3D" id="3.40.50.1450">
    <property type="entry name" value="HybD-like"/>
    <property type="match status" value="1"/>
</dbReference>
<dbReference type="PANTHER" id="PTHR30302">
    <property type="entry name" value="HYDROGENASE 1 MATURATION PROTEASE"/>
    <property type="match status" value="1"/>
</dbReference>
<dbReference type="Proteomes" id="UP001208689">
    <property type="component" value="Chromosome"/>
</dbReference>
<organism evidence="1 2">
    <name type="scientific">Candidatus Lokiarchaeum ossiferum</name>
    <dbReference type="NCBI Taxonomy" id="2951803"/>
    <lineage>
        <taxon>Archaea</taxon>
        <taxon>Promethearchaeati</taxon>
        <taxon>Promethearchaeota</taxon>
        <taxon>Promethearchaeia</taxon>
        <taxon>Promethearchaeales</taxon>
        <taxon>Promethearchaeaceae</taxon>
        <taxon>Candidatus Lokiarchaeum</taxon>
    </lineage>
</organism>
<keyword evidence="2" id="KW-1185">Reference proteome</keyword>
<evidence type="ECO:0008006" key="3">
    <source>
        <dbReference type="Google" id="ProtNLM"/>
    </source>
</evidence>
<dbReference type="EMBL" id="CP104013">
    <property type="protein sequence ID" value="UYP45345.1"/>
    <property type="molecule type" value="Genomic_DNA"/>
</dbReference>
<dbReference type="InterPro" id="IPR023430">
    <property type="entry name" value="Pept_HybD-like_dom_sf"/>
</dbReference>
<sequence length="199" mass="22576">MGYLAKYAEIQRQLQTLFNSHPKVLILGIGENRMGDDGAGQWISFNLDKQITSPEICIINGGITPEERLSEILDFQPNLMIVIDVVGTDNLPGSVGLFEEKQMLNYLPISSHSMPLPVFVDRCKIGVPNLQMILLGICPYSLQFLESYKLYKEDEYDLDAKEADPNIPFYDFNMDPKMKSLSDEIVALFVQIFKENAYI</sequence>
<reference evidence="1" key="1">
    <citation type="submission" date="2022-09" db="EMBL/GenBank/DDBJ databases">
        <title>Actin cytoskeleton and complex cell architecture in an #Asgard archaeon.</title>
        <authorList>
            <person name="Ponce Toledo R.I."/>
            <person name="Schleper C."/>
            <person name="Rodrigues Oliveira T."/>
            <person name="Wollweber F."/>
            <person name="Xu J."/>
            <person name="Rittmann S."/>
            <person name="Klingl A."/>
            <person name="Pilhofer M."/>
        </authorList>
    </citation>
    <scope>NUCLEOTIDE SEQUENCE</scope>
    <source>
        <strain evidence="1">B-35</strain>
    </source>
</reference>
<evidence type="ECO:0000313" key="1">
    <source>
        <dbReference type="EMBL" id="UYP45345.1"/>
    </source>
</evidence>
<dbReference type="Pfam" id="PF01750">
    <property type="entry name" value="HycI"/>
    <property type="match status" value="1"/>
</dbReference>
<dbReference type="SUPFAM" id="SSF53163">
    <property type="entry name" value="HybD-like"/>
    <property type="match status" value="1"/>
</dbReference>
<name>A0ABY6HP97_9ARCH</name>
<protein>
    <recommendedName>
        <fullName evidence="3">Hydrogenase maturation protease</fullName>
    </recommendedName>
</protein>